<dbReference type="Pfam" id="PF20684">
    <property type="entry name" value="Fung_rhodopsin"/>
    <property type="match status" value="1"/>
</dbReference>
<feature type="region of interest" description="Disordered" evidence="6">
    <location>
        <begin position="310"/>
        <end position="382"/>
    </location>
</feature>
<feature type="transmembrane region" description="Helical" evidence="7">
    <location>
        <begin position="144"/>
        <end position="168"/>
    </location>
</feature>
<dbReference type="RefSeq" id="XP_066663378.1">
    <property type="nucleotide sequence ID" value="XM_066817686.1"/>
</dbReference>
<organism evidence="9 10">
    <name type="scientific">Apiospora hydei</name>
    <dbReference type="NCBI Taxonomy" id="1337664"/>
    <lineage>
        <taxon>Eukaryota</taxon>
        <taxon>Fungi</taxon>
        <taxon>Dikarya</taxon>
        <taxon>Ascomycota</taxon>
        <taxon>Pezizomycotina</taxon>
        <taxon>Sordariomycetes</taxon>
        <taxon>Xylariomycetidae</taxon>
        <taxon>Amphisphaeriales</taxon>
        <taxon>Apiosporaceae</taxon>
        <taxon>Apiospora</taxon>
    </lineage>
</organism>
<evidence type="ECO:0000256" key="3">
    <source>
        <dbReference type="ARBA" id="ARBA00022989"/>
    </source>
</evidence>
<comment type="similarity">
    <text evidence="5">Belongs to the SAT4 family.</text>
</comment>
<proteinExistence type="inferred from homology"/>
<dbReference type="EMBL" id="JAQQWN010000009">
    <property type="protein sequence ID" value="KAK8066625.1"/>
    <property type="molecule type" value="Genomic_DNA"/>
</dbReference>
<dbReference type="Proteomes" id="UP001433268">
    <property type="component" value="Unassembled WGS sequence"/>
</dbReference>
<evidence type="ECO:0000259" key="8">
    <source>
        <dbReference type="Pfam" id="PF20684"/>
    </source>
</evidence>
<evidence type="ECO:0000313" key="9">
    <source>
        <dbReference type="EMBL" id="KAK8066625.1"/>
    </source>
</evidence>
<dbReference type="GeneID" id="92050746"/>
<evidence type="ECO:0000313" key="10">
    <source>
        <dbReference type="Proteomes" id="UP001433268"/>
    </source>
</evidence>
<evidence type="ECO:0000256" key="1">
    <source>
        <dbReference type="ARBA" id="ARBA00004141"/>
    </source>
</evidence>
<reference evidence="9 10" key="1">
    <citation type="submission" date="2023-01" db="EMBL/GenBank/DDBJ databases">
        <title>Analysis of 21 Apiospora genomes using comparative genomics revels a genus with tremendous synthesis potential of carbohydrate active enzymes and secondary metabolites.</title>
        <authorList>
            <person name="Sorensen T."/>
        </authorList>
    </citation>
    <scope>NUCLEOTIDE SEQUENCE [LARGE SCALE GENOMIC DNA]</scope>
    <source>
        <strain evidence="9 10">CBS 114990</strain>
    </source>
</reference>
<feature type="transmembrane region" description="Helical" evidence="7">
    <location>
        <begin position="69"/>
        <end position="90"/>
    </location>
</feature>
<dbReference type="PANTHER" id="PTHR33048">
    <property type="entry name" value="PTH11-LIKE INTEGRAL MEMBRANE PROTEIN (AFU_ORTHOLOGUE AFUA_5G11245)"/>
    <property type="match status" value="1"/>
</dbReference>
<keyword evidence="10" id="KW-1185">Reference proteome</keyword>
<feature type="transmembrane region" description="Helical" evidence="7">
    <location>
        <begin position="225"/>
        <end position="247"/>
    </location>
</feature>
<feature type="compositionally biased region" description="Basic and acidic residues" evidence="6">
    <location>
        <begin position="364"/>
        <end position="376"/>
    </location>
</feature>
<accession>A0ABR1V5Z6</accession>
<keyword evidence="4 7" id="KW-0472">Membrane</keyword>
<comment type="subcellular location">
    <subcellularLocation>
        <location evidence="1">Membrane</location>
        <topology evidence="1">Multi-pass membrane protein</topology>
    </subcellularLocation>
</comment>
<feature type="transmembrane region" description="Helical" evidence="7">
    <location>
        <begin position="35"/>
        <end position="57"/>
    </location>
</feature>
<feature type="transmembrane region" description="Helical" evidence="7">
    <location>
        <begin position="110"/>
        <end position="132"/>
    </location>
</feature>
<dbReference type="InterPro" id="IPR049326">
    <property type="entry name" value="Rhodopsin_dom_fungi"/>
</dbReference>
<dbReference type="PANTHER" id="PTHR33048:SF47">
    <property type="entry name" value="INTEGRAL MEMBRANE PROTEIN-RELATED"/>
    <property type="match status" value="1"/>
</dbReference>
<dbReference type="InterPro" id="IPR052337">
    <property type="entry name" value="SAT4-like"/>
</dbReference>
<feature type="transmembrane region" description="Helical" evidence="7">
    <location>
        <begin position="188"/>
        <end position="213"/>
    </location>
</feature>
<gene>
    <name evidence="9" type="ORF">PG997_013372</name>
</gene>
<protein>
    <recommendedName>
        <fullName evidence="8">Rhodopsin domain-containing protein</fullName>
    </recommendedName>
</protein>
<feature type="compositionally biased region" description="Polar residues" evidence="6">
    <location>
        <begin position="310"/>
        <end position="319"/>
    </location>
</feature>
<keyword evidence="2 7" id="KW-0812">Transmembrane</keyword>
<evidence type="ECO:0000256" key="5">
    <source>
        <dbReference type="ARBA" id="ARBA00038359"/>
    </source>
</evidence>
<name>A0ABR1V5Z6_9PEZI</name>
<evidence type="ECO:0000256" key="2">
    <source>
        <dbReference type="ARBA" id="ARBA00022692"/>
    </source>
</evidence>
<evidence type="ECO:0000256" key="4">
    <source>
        <dbReference type="ARBA" id="ARBA00023136"/>
    </source>
</evidence>
<keyword evidence="3 7" id="KW-1133">Transmembrane helix</keyword>
<feature type="domain" description="Rhodopsin" evidence="8">
    <location>
        <begin position="53"/>
        <end position="290"/>
    </location>
</feature>
<evidence type="ECO:0000256" key="7">
    <source>
        <dbReference type="SAM" id="Phobius"/>
    </source>
</evidence>
<evidence type="ECO:0000256" key="6">
    <source>
        <dbReference type="SAM" id="MobiDB-lite"/>
    </source>
</evidence>
<comment type="caution">
    <text evidence="9">The sequence shown here is derived from an EMBL/GenBank/DDBJ whole genome shotgun (WGS) entry which is preliminary data.</text>
</comment>
<sequence>MDSLPPGIDLCAVPATTPPDSQTASNLTDPVSLSITTLVISSILLALSCITVVIRTWTNRHRLRWSDHVAVVALFFHAANVGIIMSLHRYNRHQWDLPVCWFDASYLKRLYAQVLTFGTTLLLSKAAILLLYLDIFGIKRDVRIAVCVGLAANTMIFIPFIPMASYYNAPHAGQPWESITDPNRAQPLLPWAVATGIASVILDVYIFVLPLPVIRQLSMSASKRFQLMAVFGMALMGVVAGIVAMAYRIELLIGASDSTWYQASVAISNVAENSVALIVGSGPALANYFKAHIAKTEAWVSIRSVFRSTQSGRQSSEGSSKTHRGRPLWTFGSPRADPGAQPKNGWELTDPRPANSVATALYDRSQDDARDDRGGEHGYNGVVKTVTVSQLRRGRDSTDRLV</sequence>